<dbReference type="EMBL" id="CADCVX010000125">
    <property type="protein sequence ID" value="CAA9491063.1"/>
    <property type="molecule type" value="Genomic_DNA"/>
</dbReference>
<dbReference type="EC" id="4.1.2.13" evidence="2"/>
<reference evidence="2" key="1">
    <citation type="submission" date="2020-02" db="EMBL/GenBank/DDBJ databases">
        <authorList>
            <person name="Meier V. D."/>
        </authorList>
    </citation>
    <scope>NUCLEOTIDE SEQUENCE</scope>
    <source>
        <strain evidence="2">AVDCRST_MAG91</strain>
    </source>
</reference>
<dbReference type="GO" id="GO:0004332">
    <property type="term" value="F:fructose-bisphosphate aldolase activity"/>
    <property type="evidence" value="ECO:0007669"/>
    <property type="project" value="UniProtKB-EC"/>
</dbReference>
<evidence type="ECO:0000313" key="2">
    <source>
        <dbReference type="EMBL" id="CAA9491063.1"/>
    </source>
</evidence>
<feature type="non-terminal residue" evidence="2">
    <location>
        <position position="1"/>
    </location>
</feature>
<feature type="region of interest" description="Disordered" evidence="1">
    <location>
        <begin position="1"/>
        <end position="25"/>
    </location>
</feature>
<protein>
    <submittedName>
        <fullName evidence="2">Fructose-bisphosphate aldolase class I</fullName>
        <ecNumber evidence="2">4.1.2.13</ecNumber>
    </submittedName>
</protein>
<dbReference type="AlphaFoldDB" id="A0A6J4SD55"/>
<proteinExistence type="predicted"/>
<name>A0A6J4SD55_9SPHN</name>
<gene>
    <name evidence="2" type="ORF">AVDCRST_MAG91-545</name>
</gene>
<organism evidence="2">
    <name type="scientific">uncultured Sphingomonadaceae bacterium</name>
    <dbReference type="NCBI Taxonomy" id="169976"/>
    <lineage>
        <taxon>Bacteria</taxon>
        <taxon>Pseudomonadati</taxon>
        <taxon>Pseudomonadota</taxon>
        <taxon>Alphaproteobacteria</taxon>
        <taxon>Sphingomonadales</taxon>
        <taxon>Sphingomonadaceae</taxon>
        <taxon>environmental samples</taxon>
    </lineage>
</organism>
<feature type="compositionally biased region" description="Basic and acidic residues" evidence="1">
    <location>
        <begin position="70"/>
        <end position="84"/>
    </location>
</feature>
<evidence type="ECO:0000256" key="1">
    <source>
        <dbReference type="SAM" id="MobiDB-lite"/>
    </source>
</evidence>
<feature type="region of interest" description="Disordered" evidence="1">
    <location>
        <begin position="52"/>
        <end position="84"/>
    </location>
</feature>
<keyword evidence="2" id="KW-0456">Lyase</keyword>
<sequence>CAARRAQFVRAAGKPPARVARRRAVGRLLPSGSLRRARQEPRSDRQLLARAARRSALRYEPGGVRSGAGRGDRRHLPGVDRQGM</sequence>
<accession>A0A6J4SD55</accession>
<feature type="compositionally biased region" description="Low complexity" evidence="1">
    <location>
        <begin position="9"/>
        <end position="18"/>
    </location>
</feature>
<feature type="non-terminal residue" evidence="2">
    <location>
        <position position="84"/>
    </location>
</feature>